<comment type="caution">
    <text evidence="3">The sequence shown here is derived from an EMBL/GenBank/DDBJ whole genome shotgun (WGS) entry which is preliminary data.</text>
</comment>
<name>A0ABW4JGP0_9BACL</name>
<keyword evidence="1" id="KW-0479">Metal-binding</keyword>
<dbReference type="PROSITE" id="PS00934">
    <property type="entry name" value="GLYOXALASE_I_1"/>
    <property type="match status" value="1"/>
</dbReference>
<protein>
    <submittedName>
        <fullName evidence="3">VOC family protein</fullName>
    </submittedName>
</protein>
<dbReference type="InterPro" id="IPR018146">
    <property type="entry name" value="Glyoxalase_1_CS"/>
</dbReference>
<dbReference type="InterPro" id="IPR051332">
    <property type="entry name" value="Fosfomycin_Res_Enzymes"/>
</dbReference>
<proteinExistence type="predicted"/>
<dbReference type="Proteomes" id="UP001597079">
    <property type="component" value="Unassembled WGS sequence"/>
</dbReference>
<sequence>MVLYLAEEETLHSKVISHGVQGFSHVTIDVAHLAQSLDFYVRTLGMEVVHRGRRDVYLTWGTAWVCLQERPELSPLTQQLGVNHVAFYIAPAKFDLLVDVLRQANVPIVRGPLQRGGGWSINFLDPDGVQLECYTATLAERMETWV</sequence>
<dbReference type="Gene3D" id="3.10.180.10">
    <property type="entry name" value="2,3-Dihydroxybiphenyl 1,2-Dioxygenase, domain 1"/>
    <property type="match status" value="1"/>
</dbReference>
<feature type="domain" description="VOC" evidence="2">
    <location>
        <begin position="22"/>
        <end position="136"/>
    </location>
</feature>
<dbReference type="PANTHER" id="PTHR36113:SF6">
    <property type="entry name" value="FOSFOMYCIN RESISTANCE PROTEIN FOSX"/>
    <property type="match status" value="1"/>
</dbReference>
<dbReference type="Pfam" id="PF00903">
    <property type="entry name" value="Glyoxalase"/>
    <property type="match status" value="1"/>
</dbReference>
<evidence type="ECO:0000256" key="1">
    <source>
        <dbReference type="ARBA" id="ARBA00022723"/>
    </source>
</evidence>
<dbReference type="InterPro" id="IPR029068">
    <property type="entry name" value="Glyas_Bleomycin-R_OHBP_Dase"/>
</dbReference>
<dbReference type="PROSITE" id="PS51819">
    <property type="entry name" value="VOC"/>
    <property type="match status" value="1"/>
</dbReference>
<dbReference type="SUPFAM" id="SSF54593">
    <property type="entry name" value="Glyoxalase/Bleomycin resistance protein/Dihydroxybiphenyl dioxygenase"/>
    <property type="match status" value="1"/>
</dbReference>
<dbReference type="EMBL" id="JBHUCX010000024">
    <property type="protein sequence ID" value="MFD1675064.1"/>
    <property type="molecule type" value="Genomic_DNA"/>
</dbReference>
<dbReference type="RefSeq" id="WP_377943003.1">
    <property type="nucleotide sequence ID" value="NZ_JBHUCX010000024.1"/>
</dbReference>
<organism evidence="3 4">
    <name type="scientific">Alicyclobacillus fodiniaquatilis</name>
    <dbReference type="NCBI Taxonomy" id="1661150"/>
    <lineage>
        <taxon>Bacteria</taxon>
        <taxon>Bacillati</taxon>
        <taxon>Bacillota</taxon>
        <taxon>Bacilli</taxon>
        <taxon>Bacillales</taxon>
        <taxon>Alicyclobacillaceae</taxon>
        <taxon>Alicyclobacillus</taxon>
    </lineage>
</organism>
<accession>A0ABW4JGP0</accession>
<evidence type="ECO:0000313" key="3">
    <source>
        <dbReference type="EMBL" id="MFD1675064.1"/>
    </source>
</evidence>
<dbReference type="InterPro" id="IPR004360">
    <property type="entry name" value="Glyas_Fos-R_dOase_dom"/>
</dbReference>
<reference evidence="4" key="1">
    <citation type="journal article" date="2019" name="Int. J. Syst. Evol. Microbiol.">
        <title>The Global Catalogue of Microorganisms (GCM) 10K type strain sequencing project: providing services to taxonomists for standard genome sequencing and annotation.</title>
        <authorList>
            <consortium name="The Broad Institute Genomics Platform"/>
            <consortium name="The Broad Institute Genome Sequencing Center for Infectious Disease"/>
            <person name="Wu L."/>
            <person name="Ma J."/>
        </authorList>
    </citation>
    <scope>NUCLEOTIDE SEQUENCE [LARGE SCALE GENOMIC DNA]</scope>
    <source>
        <strain evidence="4">CGMCC 1.12286</strain>
    </source>
</reference>
<evidence type="ECO:0000259" key="2">
    <source>
        <dbReference type="PROSITE" id="PS51819"/>
    </source>
</evidence>
<dbReference type="InterPro" id="IPR037523">
    <property type="entry name" value="VOC_core"/>
</dbReference>
<keyword evidence="4" id="KW-1185">Reference proteome</keyword>
<dbReference type="PANTHER" id="PTHR36113">
    <property type="entry name" value="LYASE, PUTATIVE-RELATED-RELATED"/>
    <property type="match status" value="1"/>
</dbReference>
<evidence type="ECO:0000313" key="4">
    <source>
        <dbReference type="Proteomes" id="UP001597079"/>
    </source>
</evidence>
<gene>
    <name evidence="3" type="ORF">ACFSB2_10200</name>
</gene>